<dbReference type="OrthoDB" id="2295014at2"/>
<dbReference type="EMBL" id="MCIA01000001">
    <property type="protein sequence ID" value="RKD35332.1"/>
    <property type="molecule type" value="Genomic_DNA"/>
</dbReference>
<feature type="domain" description="SpaA-like prealbumin fold" evidence="7">
    <location>
        <begin position="4026"/>
        <end position="4135"/>
    </location>
</feature>
<protein>
    <recommendedName>
        <fullName evidence="7">SpaA-like prealbumin fold domain-containing protein</fullName>
    </recommendedName>
</protein>
<dbReference type="InterPro" id="IPR041033">
    <property type="entry name" value="SpaA_PFL_dom_1"/>
</dbReference>
<feature type="compositionally biased region" description="Basic and acidic residues" evidence="5">
    <location>
        <begin position="376"/>
        <end position="408"/>
    </location>
</feature>
<gene>
    <name evidence="8" type="ORF">BET01_03045</name>
</gene>
<evidence type="ECO:0000313" key="9">
    <source>
        <dbReference type="Proteomes" id="UP000284277"/>
    </source>
</evidence>
<dbReference type="NCBIfam" id="NF033073">
    <property type="entry name" value="LPXTG_double"/>
    <property type="match status" value="1"/>
</dbReference>
<feature type="domain" description="SpaA-like prealbumin fold" evidence="7">
    <location>
        <begin position="4866"/>
        <end position="4970"/>
    </location>
</feature>
<feature type="domain" description="SpaA-like prealbumin fold" evidence="7">
    <location>
        <begin position="4615"/>
        <end position="4727"/>
    </location>
</feature>
<feature type="region of interest" description="Disordered" evidence="5">
    <location>
        <begin position="3828"/>
        <end position="3856"/>
    </location>
</feature>
<name>A0A419TD14_9FIRM</name>
<evidence type="ECO:0000259" key="7">
    <source>
        <dbReference type="Pfam" id="PF17802"/>
    </source>
</evidence>
<dbReference type="RefSeq" id="WP_120195269.1">
    <property type="nucleotide sequence ID" value="NZ_MCIA01000001.1"/>
</dbReference>
<evidence type="ECO:0000256" key="3">
    <source>
        <dbReference type="ARBA" id="ARBA00022729"/>
    </source>
</evidence>
<dbReference type="InterPro" id="IPR013783">
    <property type="entry name" value="Ig-like_fold"/>
</dbReference>
<feature type="compositionally biased region" description="Low complexity" evidence="5">
    <location>
        <begin position="241"/>
        <end position="344"/>
    </location>
</feature>
<evidence type="ECO:0000313" key="8">
    <source>
        <dbReference type="EMBL" id="RKD35332.1"/>
    </source>
</evidence>
<dbReference type="SUPFAM" id="SSF49478">
    <property type="entry name" value="Cna protein B-type domain"/>
    <property type="match status" value="1"/>
</dbReference>
<dbReference type="PANTHER" id="PTHR36108:SF13">
    <property type="entry name" value="COLOSSIN-B-RELATED"/>
    <property type="match status" value="1"/>
</dbReference>
<feature type="domain" description="SpaA-like prealbumin fold" evidence="7">
    <location>
        <begin position="1060"/>
        <end position="1125"/>
    </location>
</feature>
<keyword evidence="3 6" id="KW-0732">Signal</keyword>
<keyword evidence="9" id="KW-1185">Reference proteome</keyword>
<comment type="caution">
    <text evidence="8">The sequence shown here is derived from an EMBL/GenBank/DDBJ whole genome shotgun (WGS) entry which is preliminary data.</text>
</comment>
<feature type="coiled-coil region" evidence="4">
    <location>
        <begin position="2114"/>
        <end position="2141"/>
    </location>
</feature>
<evidence type="ECO:0000256" key="4">
    <source>
        <dbReference type="SAM" id="Coils"/>
    </source>
</evidence>
<evidence type="ECO:0000256" key="6">
    <source>
        <dbReference type="SAM" id="SignalP"/>
    </source>
</evidence>
<feature type="chain" id="PRO_5038764993" description="SpaA-like prealbumin fold domain-containing protein" evidence="6">
    <location>
        <begin position="34"/>
        <end position="5189"/>
    </location>
</feature>
<feature type="domain" description="SpaA-like prealbumin fold" evidence="7">
    <location>
        <begin position="3892"/>
        <end position="3993"/>
    </location>
</feature>
<proteinExistence type="inferred from homology"/>
<feature type="domain" description="SpaA-like prealbumin fold" evidence="7">
    <location>
        <begin position="4155"/>
        <end position="4247"/>
    </location>
</feature>
<feature type="domain" description="SpaA-like prealbumin fold" evidence="7">
    <location>
        <begin position="4743"/>
        <end position="4839"/>
    </location>
</feature>
<feature type="signal peptide" evidence="6">
    <location>
        <begin position="1"/>
        <end position="33"/>
    </location>
</feature>
<sequence>MKSIRRRASRLKRAVAWLLTAAIITGNVSQLGAMTSFGAENTVHKAASPSSADLATPSEATPSEARRVIDVKVTQSAILKVLKKDSDRRPEFNEDQVPFEGEQKDLVIQKIYEELEGKTLVLQKKVGKAMYLVVVSDTLGGDPFSDFDPSDRISQEAALKSVQIIGINGYKDRECQFRLNITGDDIAITDASISEFAVVGENEPVEAGLEPTISGGGANSSGSGGANGTQTVTVENDQVQNGETKSNETTGNETTGNETTGNETTGNEAIGNETTGNETIDNETISNESSNNGTSNNNTSSNETSNNGTSTNGTSNNGTSNNGTSNNNTSSNETSNNDTSSNDTKSNETKSNEIKGVNTKGAETDSNKTSNGGAGIKEESGNKDTPNSDDKSNVNHDSKSEQGADSEKALSISISKHKVPILFEAEPKIATASQAEADPLVFDAADIISLGERSLSDEERESLMGVKEDTSLFSFLNQTSFDLVVRSFGISTLSSAINSEVKLSPYETALTYYGPDAKDKKDVVELHLTQSQTGPIKAGILYSYTLTYAMQTSPLYEYAAGGKLSLFDLYEDARIEFTVPEGIHLEEKAGKVKFISTGNGQNVYEIHVGNENNEILPGKLDSITVNAWIDGNGERAVGEQFTLPDDSVAFYAKVKVADKTNKDDVTYPGSIETMTYGEQPSDTALKLVSDDSWHIKKRVTPNDNSYVVSRDDKGVPQYVDITYLIEVGMKGSSGDISRQPAGTIYQTYGRTGFEKDSFKITDSLTVKTAGASGEMKPISVTAVWADGSNLETKKNEDGSVSFREYKTQGQNSGDHIYVSDQAPTYSSYLVTARYPYEPFLLKYNDSRVSDASVFTISNNAHLEYAKLGTETLVSEDSFADVKIHEVNRPAVIRIKKQIDEGVGTIKDYGLSMEKEYPGMAGFQIFSLDGSGKETPYENYTVIDQNGKKIDSKIIAVNPSKESGEDGSYATADRGYIEIQVDPGTYVIREEKTPAGTAFASAKVGSKSATTENNIKVLLTEGESETVTVINGVIGKGTVEFYKKAQLWNNGYMGQPLLAVLEGAEFSLLENKSDGSLSEVKTVKSGSDGLVQFKPVSPGDYVVREKSANGYILDTKDYPVTVKAGEISHLAQGDNTVINTLNEGRLNVTKLVQGNSGEYIPVPSSLKGDFNDRFWIEQSSNGSSWTKVSVGTKTSYSLDGNSQFNVLLPVMGKDGIKINYRLVEYVPDGYSDGNRPEDGFKQEIISNKTYLYKEFTLSPLKTNELEVKNNKGGTLKLNKTVWAINSNGTLNKSASKQNYNFKLYSSDKNGGALTEVNNGLVYKTDSNGAITVKGLDVTKRYYWYEVNTDARLESEDPEKMMEANMNGVSQPVIGPYEVKREQENSVNAYNVPQKVPYWFYKYDITNTKTSISAKFKITRQDNGQQVYAGAITQSGKFISLDPGTTYVVEETEAPKNFVKEETSTITTPNGPVTRKMLEEWFSSSKPLKKIVSNKPFKEVTLKKILHQADGTDTSNISVPFEVYTRDGSGFHQVALPSGSNTLVSNQSQPIAPGTYYFKENVPSNIINPKFLLTEQRDGVYPGYEIRGSQVYYGPFTITAAITSGEKKMDLNFNQGSKPFENYQNFGRVKVTKKNALKDTSVQGAVLGIFNKKDFNENDWENSMKKAIQQKTSDSNGQVVFDNSSLKIFDDNGNRISYVIAEITPPSGYLQSYEVLTTFLKEGTIITTENGAAGGKNLIIKNEPKLTIRTQKYWQDGWNDQFYQINRVLGNVKLALYKVNAANPEQADYVKTETTNSYDGVATFQDINRNDTYFVAEVRVPDRQETGLSFDLNMGKKNPLPLENGEPLKTLPVKDLESIYNAIKYTGKNLNQTADSLVQNTNPLYNYRSWVQFNVLKICAGVLPNGTPHGPEKVNGAKFTLFKMLDDNKSLSSIQLKDLEDKNRFEAVDHYESGTRIDPKTGARADGEFDTSILEAGKVYWLVENEPAVGYVLPNGPQIVAVFVPKVGDYKGWESIRHPYENGRNNRIAEIKNTHGEGPEGLARYHFQIALNKWLKDETSGAAPTLLGGVKFQIWLLDPVTKEKLIAVDVIETGLESDGTYKTGYGLSKIINFDDLKQKLEEKNLYREDLFKLNEEKHQLQAEFALEEIYAPSKVRLDPTLHQLSVTVEKDKDTIDTQYFWDKTKDAAHRLMNILSSEYPVTLVKYGYVPDLNTFGKTDDALDGLNITRTPLSGVTMELWKYQWKDTGYEYVKVQTYDTKSDGRVVIPGGLSSGHYRIREILPYNLAKTYLTMYNGQVGLYRYFTVGSSPLTVNVYNPERPNLEIEKTTWNGEKPDGLNGIGFTIKRDNGSTVNATVVKTEDGRYVARFAGLESGPYTLLKEDLSTDATKLVTDRYFESQRFTVGYSPKADGEQVALWPEVASVTGNLSTLTVKNPRLSELLIYKKDGETNQSDSSLKGASFQVEYMKFRAGVDYSQGQLANVEDPGYPKPEQGFALTNGKLLDQGDGSYALKDSPPGWYRITEEKAPEGYTKDIRPMIVAVTGDMGPVYKDTTISIDNRKKVELTITKNLEFGEGFQKDDKLEEKLPAQIVFDVYTYVNNAYHPVLDENGTQVQITINQFIAKDGHYTGSKSVLLPQNPEGGAYYLKEQEQADWVLSSDNGVENGTLFADGYFQAGGASDFTSKVPVSVTVKNRFAKAKVVLTKVKAEDSTKKLSGGVFQLYGDPEFNNKVGDFNEIGQSGSYEIVFSTKQHHDGQYYIKEVSAPAGYISIKTAFPEGGLLAETGKTTEVTMPNKSGVDLWVTKYSGNGNGEALKPGMTFELYKKSSSGTWTYVSQGLTDSNGKVSFLGLSIEPLEAYAVKEVEEKDQGFLKYQMDSFGGEKGTIKPVITDVSKDGEIISNQELYVLADENTVLPGVYKFKAHNQEALPLKIFKNDINRQDNPDASIKATIKVTDKKTGNQVGDVIPVAYGETGTTILLLPGTYEMEETQVLENQNGYIINRDDERTVYKKEVTIEKGIIPGSLEFTNVKQKTYVTLEKTSLTTSLKDLWWNDGQTATYTLTPHVTNTIPLDGFVIRDLGLTMLDSGKSVLPEAEYTNEKYTITSIKPGKSTEQNRIRGGKTGTIMADVTFYDFKGTQVGGVQSLKVSGDGEIGLIRPISGKNVKSFQISYRDDTLKNSAEHKYILGQDFTPGSVEVGVKLFRQDAKLFNGSYKEEIKYINNQADATISYREWDSKGTLSQEIKTKMQASFVNIPIVQSKAPVITAEKNVTPMKEVQANDILNYTLTVKNVTKSNDPDIVPMRKPVLIDHIPEGVTVSGEVDGEDRILKAVSIVKGPQGVGIEKTVKKVDALTGQETLFIVLSGELKQNEQVTVGVQAKVAGNIVSYGKNILNKLYVTSDVLQPAFSLNKTGASFMVETNSGDQWPSADLPSGVLLPEEKYRSYGYVSDSAENFMSTGTGLRLFKEVKGNLDTRFVSGTTAGRTAKTIDGDGDTSYDGSVLYRLTINNDSKTNYVSNLQLMDILPTKGDFNADSNERLSDYRLRFETIESISVENKKDDSDPGRKVEDFNYQMSYSNQAFDNKNTVKAAKSGVLSDNGNGFWSGGGNDPSAFRLKITDKDFYLAPGENLVIVYKTTVPYTMAKELEEVAYGYAVNDFALTYSYREGGKNGNEKATGQMQNSNSTQVLLVPGDVKVSGRIFIDEINRGMQHTEPSRDHLLTDLLPVLTSDYFNVSLIKYGKSGDDEMVGAAGPDARFTFGGLTPAKPFGITGTQFTQDEENSWYMNQALNVSKLKGDDPAHYRIRVTTGQMPIGYEDLILKLTKPFMTADGENKEAGRSRTPATLREGGRNQTESVDSNFKGGKTGYVSEDFFLWSTSGEYDTTKDIGFVPYRNVKVKKTDSLGNPVKGVHFSIYGPYTNEEMETLQKATITDTKVLGAPAAEGSTTLEDQEAVFHAGDLFYYRNYIVVEDQSPEGYEMDNAQSTEMDQMKSFKVKAQKAWVLKSKEFKTEEDPIPSIVTVKNAYKMGSLTFEKVDEATEKGLPGAAFLLKAQSDVPEFAWKAFTAEVIGNQKSMGVAKAEETDQGLEFETLTGDVTLTGIPYGSYTLAEIRVPEGYDITKKQGDLDFKVSDDGQQVTLPGTPGNRITNTRAGYLLSLRKTDSSGNKQVKGISFAIEGPGTYEGKSWVPFSKERLVLRDADNTGYEVKETDAEGLITWNLPYGDYQIKELSSDGYQSIEPFFVRVAAGGNVSLLGSDKRKELTLVSPQQKEINISVENTVKTAPISIEKRDGESHTPITVAEFELSGTSLIEGAFKAYQKHIEGLGVSGVTSGEEDGKLFIRFKVTGTETNKIGTLTQIPYGSYTLKEIKAPDGYILEPGKEWRKEFKVESPEGLILTGDQGVDNEPHVLNIEKQDEVTKKLLAGAEFTLVTQDGSYVSLNETLSYLGVKNQEDETTRFAIGPDGKASIKRLPAGEYILKEIKAPQNYSLTGDTKITVLSSGNRDVVVVYDVRSEAKIRLIKTSAHDHERKLAGAEFEIYSDQELTTKKGTIITGTDGVGESEMLLLGTYYIKETKAPAGFERSDNVYPVTLKNDSDVETVLAEGNDFITNRYGTGALIFDKTDKETGEKLKEARFSVTEKKSQVEGAWNDFSSNLKNMSQDDLQNMGIANLAIEEGKILFTAINGHISLKGIPYGTYTLKEEMAPTGYLSLSGKTVIDFTLTEEQKEADLLNNNVIVNERAQFEIQLRKTDNLGRSISGMQFRILGPGKYEDGGLLSLFGSERFHAEEDSSTGLFTTGEDGIIKLGLKHGDYQLKEIATDRYDSLEPFYIRVNKDGTITVLKNPDGKVSVPGDQPTELLVTNQISTGRIELEKVDSEEKGIRLNGAEFTLTNLETLVPGAWDNYRSLAAAQGASWNLNQVKGTTITFALQGKGAIENLPYGTYRLTETKAPDGYILGTQPWTREFTIESTKKEVLYTTSGLFTKTEGPVENMPSAITVLKTNQIFADLRLKGAEFLLKASDGRYVMLYQGSFAGYTPDKSVAGTSLTGDDGQFIIKRLPKDTYTFIETKAPAGYYINNNIPPVTLDGVNRFTISIQDAKISTGGDRGDSGGGRPTSPTVTIVPDPVPLASLPSDQSVELLQVDDGNVPLARLPKTGERKNNAGKVMVTLSGFMLALYAALTKKNKEKENN</sequence>
<feature type="compositionally biased region" description="Polar residues" evidence="5">
    <location>
        <begin position="229"/>
        <end position="240"/>
    </location>
</feature>
<feature type="domain" description="SpaA-like prealbumin fold" evidence="7">
    <location>
        <begin position="5007"/>
        <end position="5096"/>
    </location>
</feature>
<evidence type="ECO:0000256" key="5">
    <source>
        <dbReference type="SAM" id="MobiDB-lite"/>
    </source>
</evidence>
<feature type="domain" description="SpaA-like prealbumin fold" evidence="7">
    <location>
        <begin position="4283"/>
        <end position="4378"/>
    </location>
</feature>
<evidence type="ECO:0000256" key="2">
    <source>
        <dbReference type="ARBA" id="ARBA00022525"/>
    </source>
</evidence>
<feature type="region of interest" description="Disordered" evidence="5">
    <location>
        <begin position="207"/>
        <end position="408"/>
    </location>
</feature>
<comment type="similarity">
    <text evidence="1">Belongs to the serine-aspartate repeat-containing protein (SDr) family.</text>
</comment>
<keyword evidence="4" id="KW-0175">Coiled coil</keyword>
<feature type="region of interest" description="Disordered" evidence="5">
    <location>
        <begin position="5099"/>
        <end position="5126"/>
    </location>
</feature>
<dbReference type="PANTHER" id="PTHR36108">
    <property type="entry name" value="COLOSSIN-B-RELATED"/>
    <property type="match status" value="1"/>
</dbReference>
<evidence type="ECO:0000256" key="1">
    <source>
        <dbReference type="ARBA" id="ARBA00007257"/>
    </source>
</evidence>
<organism evidence="8 9">
    <name type="scientific">Lacrimispora algidixylanolytica</name>
    <dbReference type="NCBI Taxonomy" id="94868"/>
    <lineage>
        <taxon>Bacteria</taxon>
        <taxon>Bacillati</taxon>
        <taxon>Bacillota</taxon>
        <taxon>Clostridia</taxon>
        <taxon>Lachnospirales</taxon>
        <taxon>Lachnospiraceae</taxon>
        <taxon>Lacrimispora</taxon>
    </lineage>
</organism>
<reference evidence="8 9" key="1">
    <citation type="submission" date="2016-08" db="EMBL/GenBank/DDBJ databases">
        <title>A new outlook on sporulation: Clostridium algidixylanolyticum.</title>
        <authorList>
            <person name="Poppleton D.I."/>
            <person name="Gribaldo S."/>
        </authorList>
    </citation>
    <scope>NUCLEOTIDE SEQUENCE [LARGE SCALE GENOMIC DNA]</scope>
    <source>
        <strain evidence="8 9">SPL73</strain>
    </source>
</reference>
<keyword evidence="2" id="KW-0964">Secreted</keyword>
<accession>A0A419TD14</accession>
<feature type="domain" description="SpaA-like prealbumin fold" evidence="7">
    <location>
        <begin position="4408"/>
        <end position="4500"/>
    </location>
</feature>
<dbReference type="Gene3D" id="2.60.40.10">
    <property type="entry name" value="Immunoglobulins"/>
    <property type="match status" value="15"/>
</dbReference>
<dbReference type="Pfam" id="PF17802">
    <property type="entry name" value="SpaA"/>
    <property type="match status" value="12"/>
</dbReference>
<dbReference type="Proteomes" id="UP000284277">
    <property type="component" value="Unassembled WGS sequence"/>
</dbReference>
<feature type="domain" description="SpaA-like prealbumin fold" evidence="7">
    <location>
        <begin position="4515"/>
        <end position="4598"/>
    </location>
</feature>
<feature type="compositionally biased region" description="Gly residues" evidence="5">
    <location>
        <begin position="214"/>
        <end position="227"/>
    </location>
</feature>
<feature type="domain" description="SpaA-like prealbumin fold" evidence="7">
    <location>
        <begin position="2441"/>
        <end position="2544"/>
    </location>
</feature>